<dbReference type="AlphaFoldDB" id="A0AAP8MDB1"/>
<keyword evidence="1" id="KW-0812">Transmembrane</keyword>
<gene>
    <name evidence="2" type="ORF">C0029_13120</name>
</gene>
<evidence type="ECO:0000313" key="3">
    <source>
        <dbReference type="Proteomes" id="UP000235162"/>
    </source>
</evidence>
<comment type="caution">
    <text evidence="2">The sequence shown here is derived from an EMBL/GenBank/DDBJ whole genome shotgun (WGS) entry which is preliminary data.</text>
</comment>
<accession>A0AAP8MDB1</accession>
<feature type="transmembrane region" description="Helical" evidence="1">
    <location>
        <begin position="21"/>
        <end position="45"/>
    </location>
</feature>
<sequence>MVRDKNDAKMNLWWQKYPLFRVLKWLVGLELAYLLVVNSLLWLPLTQDVINMVRPEKFHIRWERAWTFYPFRAHVRGVSANGQSRSQQWQVEIGGGSASVSILPLIAKRVYVRNVDAFDVDYRQRPRLKPDKDYSERLAYFPEIEGRDVQGVETAPRKKKRPWKVFVSNARLEGEHTFWIFNLTGGGRGGAAGDFQIESPGGPMQLALHDLDLDLAPGYLNGDAEVFHGGTVRGTLGFDPFVPRENKGLAMLPFLRLDADLDLDVQSLAFINLFTGGLQDLKIGGAGQVKGRVHLAENLMRNGTDLWASANTLSVHVQKMNVVGEGQVHIYTPADQGRSLGLEIDYSDLTVTRDGDTEPFLAGDSLQLDFSDPNLVAPGRELSFEAIVAEEKARDSGERRNLSFSIDDATLLNMAIVNDYLPPNLPLTLTGGTASLNGAVESQLETVKGRLELRSKAVAMDLDGQDLRGDLGVDLVITGGDPANMQFDLSTSDVLLENVSVAGAREAFHEDYWWAKFRLTRANVVAQNPLVFDADSILTVSDTRPLVAMFSNHLDAPRWVGNMLEMEDIEGEAILALAENRLRIPHSVLISDKAEVAAKAMFSADGREGMIYARYKKLQATMEMLGDETKVKLRKARERFDEYTLAQ</sequence>
<evidence type="ECO:0000313" key="2">
    <source>
        <dbReference type="EMBL" id="PLW85554.1"/>
    </source>
</evidence>
<keyword evidence="3" id="KW-1185">Reference proteome</keyword>
<proteinExistence type="predicted"/>
<dbReference type="Proteomes" id="UP000235162">
    <property type="component" value="Unassembled WGS sequence"/>
</dbReference>
<reference evidence="2 3" key="1">
    <citation type="submission" date="2018-01" db="EMBL/GenBank/DDBJ databases">
        <title>The draft genome sequence of Halioglobus japonicus S1-36.</title>
        <authorList>
            <person name="Du Z.-J."/>
            <person name="Shi M.-J."/>
        </authorList>
    </citation>
    <scope>NUCLEOTIDE SEQUENCE [LARGE SCALE GENOMIC DNA]</scope>
    <source>
        <strain evidence="2 3">S1-36</strain>
    </source>
</reference>
<organism evidence="2 3">
    <name type="scientific">Halioglobus japonicus</name>
    <dbReference type="NCBI Taxonomy" id="930805"/>
    <lineage>
        <taxon>Bacteria</taxon>
        <taxon>Pseudomonadati</taxon>
        <taxon>Pseudomonadota</taxon>
        <taxon>Gammaproteobacteria</taxon>
        <taxon>Cellvibrionales</taxon>
        <taxon>Halieaceae</taxon>
        <taxon>Halioglobus</taxon>
    </lineage>
</organism>
<evidence type="ECO:0008006" key="4">
    <source>
        <dbReference type="Google" id="ProtNLM"/>
    </source>
</evidence>
<protein>
    <recommendedName>
        <fullName evidence="4">DUF748 domain-containing protein</fullName>
    </recommendedName>
</protein>
<dbReference type="EMBL" id="PKUR01000003">
    <property type="protein sequence ID" value="PLW85554.1"/>
    <property type="molecule type" value="Genomic_DNA"/>
</dbReference>
<keyword evidence="1" id="KW-0472">Membrane</keyword>
<keyword evidence="1" id="KW-1133">Transmembrane helix</keyword>
<name>A0AAP8MDB1_9GAMM</name>
<evidence type="ECO:0000256" key="1">
    <source>
        <dbReference type="SAM" id="Phobius"/>
    </source>
</evidence>